<name>A0A8R2LXR9_BOMMO</name>
<protein>
    <submittedName>
        <fullName evidence="3">Uncharacterized protein</fullName>
    </submittedName>
</protein>
<dbReference type="Pfam" id="PF14945">
    <property type="entry name" value="LLC1"/>
    <property type="match status" value="1"/>
</dbReference>
<evidence type="ECO:0000313" key="3">
    <source>
        <dbReference type="EnsemblMetazoa" id="XP_037869725.1"/>
    </source>
</evidence>
<reference evidence="4" key="1">
    <citation type="journal article" date="2008" name="Insect Biochem. Mol. Biol.">
        <title>The genome of a lepidopteran model insect, the silkworm Bombyx mori.</title>
        <authorList>
            <consortium name="International Silkworm Genome Consortium"/>
        </authorList>
    </citation>
    <scope>NUCLEOTIDE SEQUENCE [LARGE SCALE GENOMIC DNA]</scope>
    <source>
        <strain evidence="4">p50T</strain>
    </source>
</reference>
<sequence length="236" mass="27096">MSRLRLRRYGVTSVYISVLTRGQRGHLRCTFNLKTVCVLIFYFVILRLRNLKDKVSMDGAITGGHIPHRNALARKTRDTARIWRERWGFYCRIDKIQEEEAEKIGMTKDEYRAAVRSMSSQPEPKTSPVDVDPSPKPLPPTSTGMIGRRAQCPLERYGPLVKTGRQYSTRPPMKPGQVYDPYKQTLVFLGSVDGDPISYKLPPSRCEVTDEMWSQPQQLTVSPFQWENIEKTLSDS</sequence>
<keyword evidence="2" id="KW-1133">Transmembrane helix</keyword>
<feature type="transmembrane region" description="Helical" evidence="2">
    <location>
        <begin position="31"/>
        <end position="48"/>
    </location>
</feature>
<evidence type="ECO:0000256" key="2">
    <source>
        <dbReference type="SAM" id="Phobius"/>
    </source>
</evidence>
<dbReference type="Proteomes" id="UP000005204">
    <property type="component" value="Unassembled WGS sequence"/>
</dbReference>
<feature type="region of interest" description="Disordered" evidence="1">
    <location>
        <begin position="112"/>
        <end position="146"/>
    </location>
</feature>
<evidence type="ECO:0000256" key="1">
    <source>
        <dbReference type="SAM" id="MobiDB-lite"/>
    </source>
</evidence>
<dbReference type="AlphaFoldDB" id="A0A8R2LXR9"/>
<evidence type="ECO:0000313" key="4">
    <source>
        <dbReference type="Proteomes" id="UP000005204"/>
    </source>
</evidence>
<proteinExistence type="predicted"/>
<keyword evidence="4" id="KW-1185">Reference proteome</keyword>
<dbReference type="RefSeq" id="XP_037869725.1">
    <property type="nucleotide sequence ID" value="XM_038013797.2"/>
</dbReference>
<accession>A0A8R2LXR9</accession>
<keyword evidence="2" id="KW-0812">Transmembrane</keyword>
<keyword evidence="2" id="KW-0472">Membrane</keyword>
<reference evidence="3" key="2">
    <citation type="submission" date="2022-06" db="UniProtKB">
        <authorList>
            <consortium name="EnsemblMetazoa"/>
        </authorList>
    </citation>
    <scope>IDENTIFICATION</scope>
    <source>
        <strain evidence="3">p50T (Dazao)</strain>
    </source>
</reference>
<dbReference type="EnsemblMetazoa" id="XM_038013797.1">
    <property type="protein sequence ID" value="XP_037869725.1"/>
    <property type="gene ID" value="LOC105842387"/>
</dbReference>
<dbReference type="GeneID" id="105842387"/>
<organism evidence="3 4">
    <name type="scientific">Bombyx mori</name>
    <name type="common">Silk moth</name>
    <dbReference type="NCBI Taxonomy" id="7091"/>
    <lineage>
        <taxon>Eukaryota</taxon>
        <taxon>Metazoa</taxon>
        <taxon>Ecdysozoa</taxon>
        <taxon>Arthropoda</taxon>
        <taxon>Hexapoda</taxon>
        <taxon>Insecta</taxon>
        <taxon>Pterygota</taxon>
        <taxon>Neoptera</taxon>
        <taxon>Endopterygota</taxon>
        <taxon>Lepidoptera</taxon>
        <taxon>Glossata</taxon>
        <taxon>Ditrysia</taxon>
        <taxon>Bombycoidea</taxon>
        <taxon>Bombycidae</taxon>
        <taxon>Bombycinae</taxon>
        <taxon>Bombyx</taxon>
    </lineage>
</organism>
<dbReference type="InterPro" id="IPR020339">
    <property type="entry name" value="C20orf85-like"/>
</dbReference>